<dbReference type="InterPro" id="IPR002347">
    <property type="entry name" value="SDR_fam"/>
</dbReference>
<dbReference type="OrthoDB" id="111282at2"/>
<dbReference type="RefSeq" id="WP_074655095.1">
    <property type="nucleotide sequence ID" value="NZ_FNSD01000001.1"/>
</dbReference>
<gene>
    <name evidence="3" type="ORF">SAMN05443244_3302</name>
</gene>
<evidence type="ECO:0000313" key="4">
    <source>
        <dbReference type="Proteomes" id="UP000182409"/>
    </source>
</evidence>
<dbReference type="EMBL" id="FNSD01000001">
    <property type="protein sequence ID" value="SEC37439.1"/>
    <property type="molecule type" value="Genomic_DNA"/>
</dbReference>
<dbReference type="AlphaFoldDB" id="A0A1H4RZZ6"/>
<dbReference type="Pfam" id="PF13561">
    <property type="entry name" value="adh_short_C2"/>
    <property type="match status" value="1"/>
</dbReference>
<dbReference type="Gene3D" id="3.40.50.720">
    <property type="entry name" value="NAD(P)-binding Rossmann-like Domain"/>
    <property type="match status" value="1"/>
</dbReference>
<comment type="similarity">
    <text evidence="1">Belongs to the short-chain dehydrogenases/reductases (SDR) family.</text>
</comment>
<dbReference type="CDD" id="cd05233">
    <property type="entry name" value="SDR_c"/>
    <property type="match status" value="1"/>
</dbReference>
<dbReference type="Proteomes" id="UP000182409">
    <property type="component" value="Unassembled WGS sequence"/>
</dbReference>
<name>A0A1H4RZZ6_9BACT</name>
<dbReference type="PANTHER" id="PTHR43943">
    <property type="entry name" value="DEHYDROGENASE/REDUCTASE (SDR FAMILY) MEMBER 4"/>
    <property type="match status" value="1"/>
</dbReference>
<dbReference type="InterPro" id="IPR057326">
    <property type="entry name" value="KR_dom"/>
</dbReference>
<dbReference type="InterPro" id="IPR036291">
    <property type="entry name" value="NAD(P)-bd_dom_sf"/>
</dbReference>
<accession>A0A1H4RZZ6</accession>
<evidence type="ECO:0000256" key="1">
    <source>
        <dbReference type="ARBA" id="ARBA00006484"/>
    </source>
</evidence>
<dbReference type="SUPFAM" id="SSF51735">
    <property type="entry name" value="NAD(P)-binding Rossmann-fold domains"/>
    <property type="match status" value="1"/>
</dbReference>
<dbReference type="SMART" id="SM00822">
    <property type="entry name" value="PKS_KR"/>
    <property type="match status" value="1"/>
</dbReference>
<proteinExistence type="inferred from homology"/>
<evidence type="ECO:0000313" key="3">
    <source>
        <dbReference type="EMBL" id="SEC37439.1"/>
    </source>
</evidence>
<protein>
    <submittedName>
        <fullName evidence="3">NAD(P)-dependent dehydrogenase, short-chain alcohol dehydrogenase family</fullName>
    </submittedName>
</protein>
<dbReference type="PANTHER" id="PTHR43943:SF2">
    <property type="entry name" value="DEHYDROGENASE_REDUCTASE 4"/>
    <property type="match status" value="1"/>
</dbReference>
<feature type="domain" description="Ketoreductase" evidence="2">
    <location>
        <begin position="7"/>
        <end position="186"/>
    </location>
</feature>
<dbReference type="FunFam" id="3.40.50.720:FF:000084">
    <property type="entry name" value="Short-chain dehydrogenase reductase"/>
    <property type="match status" value="1"/>
</dbReference>
<organism evidence="3 4">
    <name type="scientific">Terriglobus roseus</name>
    <dbReference type="NCBI Taxonomy" id="392734"/>
    <lineage>
        <taxon>Bacteria</taxon>
        <taxon>Pseudomonadati</taxon>
        <taxon>Acidobacteriota</taxon>
        <taxon>Terriglobia</taxon>
        <taxon>Terriglobales</taxon>
        <taxon>Acidobacteriaceae</taxon>
        <taxon>Terriglobus</taxon>
    </lineage>
</organism>
<dbReference type="PRINTS" id="PR00081">
    <property type="entry name" value="GDHRDH"/>
</dbReference>
<sequence length="244" mass="26031">MGKLQGKVAVITGGSSGMALASAKRFVEEGAYVFITGRRQEQLDEAVKAIGRNVTSVRGDAANLDDLDRLFETVKREKGKIDILFASAGKGEPLPLGQITEEHFDAAFDLNVRGTLFTVQKALPLLSDGGSIIMTGSNASAKGFPGFGVYAASKLALRSFARTWVNELKDRKIRVNLLVPGAVTSPMQEEVLSKEAIAFFESLIPRGKMGQPEEIATVALFLASDDASYVNGVELFVDGGMTAV</sequence>
<reference evidence="3 4" key="1">
    <citation type="submission" date="2016-10" db="EMBL/GenBank/DDBJ databases">
        <authorList>
            <person name="de Groot N.N."/>
        </authorList>
    </citation>
    <scope>NUCLEOTIDE SEQUENCE [LARGE SCALE GENOMIC DNA]</scope>
    <source>
        <strain evidence="3 4">AB35.6</strain>
    </source>
</reference>
<evidence type="ECO:0000259" key="2">
    <source>
        <dbReference type="SMART" id="SM00822"/>
    </source>
</evidence>